<sequence>MSRLSSTTFTPHEAWRYAASWASYVRPGDPGACLYGFSEGFCVQSEAHRRDCLRYIRLCRSAVRRDHRWYWDGGKSELAKLYRLALTVIAAPVLRRAQ</sequence>
<evidence type="ECO:0000313" key="2">
    <source>
        <dbReference type="Proteomes" id="UP001242480"/>
    </source>
</evidence>
<organism evidence="1 2">
    <name type="scientific">Labrys wisconsinensis</name>
    <dbReference type="NCBI Taxonomy" id="425677"/>
    <lineage>
        <taxon>Bacteria</taxon>
        <taxon>Pseudomonadati</taxon>
        <taxon>Pseudomonadota</taxon>
        <taxon>Alphaproteobacteria</taxon>
        <taxon>Hyphomicrobiales</taxon>
        <taxon>Xanthobacteraceae</taxon>
        <taxon>Labrys</taxon>
    </lineage>
</organism>
<evidence type="ECO:0000313" key="1">
    <source>
        <dbReference type="EMBL" id="MDQ0475254.1"/>
    </source>
</evidence>
<dbReference type="RefSeq" id="WP_307286229.1">
    <property type="nucleotide sequence ID" value="NZ_JAUSVX010000032.1"/>
</dbReference>
<keyword evidence="2" id="KW-1185">Reference proteome</keyword>
<dbReference type="EMBL" id="JAUSVX010000032">
    <property type="protein sequence ID" value="MDQ0475254.1"/>
    <property type="molecule type" value="Genomic_DNA"/>
</dbReference>
<protein>
    <submittedName>
        <fullName evidence="1">Uncharacterized protein</fullName>
    </submittedName>
</protein>
<gene>
    <name evidence="1" type="ORF">QO011_008296</name>
</gene>
<dbReference type="Proteomes" id="UP001242480">
    <property type="component" value="Unassembled WGS sequence"/>
</dbReference>
<name>A0ABU0JLU7_9HYPH</name>
<reference evidence="1 2" key="1">
    <citation type="submission" date="2023-07" db="EMBL/GenBank/DDBJ databases">
        <title>Genomic Encyclopedia of Type Strains, Phase IV (KMG-IV): sequencing the most valuable type-strain genomes for metagenomic binning, comparative biology and taxonomic classification.</title>
        <authorList>
            <person name="Goeker M."/>
        </authorList>
    </citation>
    <scope>NUCLEOTIDE SEQUENCE [LARGE SCALE GENOMIC DNA]</scope>
    <source>
        <strain evidence="1 2">DSM 19619</strain>
    </source>
</reference>
<proteinExistence type="predicted"/>
<accession>A0ABU0JLU7</accession>
<comment type="caution">
    <text evidence="1">The sequence shown here is derived from an EMBL/GenBank/DDBJ whole genome shotgun (WGS) entry which is preliminary data.</text>
</comment>